<dbReference type="SUPFAM" id="SSF53335">
    <property type="entry name" value="S-adenosyl-L-methionine-dependent methyltransferases"/>
    <property type="match status" value="1"/>
</dbReference>
<proteinExistence type="predicted"/>
<keyword evidence="2" id="KW-0808">Transferase</keyword>
<dbReference type="Gene3D" id="3.40.50.150">
    <property type="entry name" value="Vaccinia Virus protein VP39"/>
    <property type="match status" value="1"/>
</dbReference>
<accession>A0ABS2QEH8</accession>
<feature type="domain" description="Methyltransferase" evidence="1">
    <location>
        <begin position="3"/>
        <end position="74"/>
    </location>
</feature>
<dbReference type="EMBL" id="JAFBFI010000002">
    <property type="protein sequence ID" value="MBM7691440.1"/>
    <property type="molecule type" value="Genomic_DNA"/>
</dbReference>
<dbReference type="GO" id="GO:0032259">
    <property type="term" value="P:methylation"/>
    <property type="evidence" value="ECO:0007669"/>
    <property type="project" value="UniProtKB-KW"/>
</dbReference>
<organism evidence="2 3">
    <name type="scientific">Peribacillus deserti</name>
    <dbReference type="NCBI Taxonomy" id="673318"/>
    <lineage>
        <taxon>Bacteria</taxon>
        <taxon>Bacillati</taxon>
        <taxon>Bacillota</taxon>
        <taxon>Bacilli</taxon>
        <taxon>Bacillales</taxon>
        <taxon>Bacillaceae</taxon>
        <taxon>Peribacillus</taxon>
    </lineage>
</organism>
<evidence type="ECO:0000259" key="1">
    <source>
        <dbReference type="Pfam" id="PF13649"/>
    </source>
</evidence>
<evidence type="ECO:0000313" key="2">
    <source>
        <dbReference type="EMBL" id="MBM7691440.1"/>
    </source>
</evidence>
<protein>
    <submittedName>
        <fullName evidence="2">SAM-dependent methyltransferase</fullName>
    </submittedName>
</protein>
<dbReference type="InterPro" id="IPR041698">
    <property type="entry name" value="Methyltransf_25"/>
</dbReference>
<dbReference type="CDD" id="cd02440">
    <property type="entry name" value="AdoMet_MTases"/>
    <property type="match status" value="1"/>
</dbReference>
<gene>
    <name evidence="2" type="ORF">JOC77_000845</name>
</gene>
<dbReference type="InterPro" id="IPR029063">
    <property type="entry name" value="SAM-dependent_MTases_sf"/>
</dbReference>
<comment type="caution">
    <text evidence="2">The sequence shown here is derived from an EMBL/GenBank/DDBJ whole genome shotgun (WGS) entry which is preliminary data.</text>
</comment>
<keyword evidence="2" id="KW-0489">Methyltransferase</keyword>
<keyword evidence="3" id="KW-1185">Reference proteome</keyword>
<reference evidence="2 3" key="1">
    <citation type="submission" date="2021-01" db="EMBL/GenBank/DDBJ databases">
        <title>Genomic Encyclopedia of Type Strains, Phase IV (KMG-IV): sequencing the most valuable type-strain genomes for metagenomic binning, comparative biology and taxonomic classification.</title>
        <authorList>
            <person name="Goeker M."/>
        </authorList>
    </citation>
    <scope>NUCLEOTIDE SEQUENCE [LARGE SCALE GENOMIC DNA]</scope>
    <source>
        <strain evidence="2 3">DSM 105482</strain>
    </source>
</reference>
<dbReference type="GO" id="GO:0008168">
    <property type="term" value="F:methyltransferase activity"/>
    <property type="evidence" value="ECO:0007669"/>
    <property type="project" value="UniProtKB-KW"/>
</dbReference>
<sequence>MDAVDSSKEAIKWGMARAKETNAEVNFINKNIFLLDIDEGSYDLVYDSGCFHHIPPHRRMSYLNLLKKALKPGGFFAITCFIRGGELGGAEITDWDVYRLGSLRGGLGFTEAKLRAIFKDFEVIEIRRMKDINDENIFGKPDLLTALFRYK</sequence>
<evidence type="ECO:0000313" key="3">
    <source>
        <dbReference type="Proteomes" id="UP000823486"/>
    </source>
</evidence>
<dbReference type="Pfam" id="PF13649">
    <property type="entry name" value="Methyltransf_25"/>
    <property type="match status" value="1"/>
</dbReference>
<name>A0ABS2QEH8_9BACI</name>
<dbReference type="Proteomes" id="UP000823486">
    <property type="component" value="Unassembled WGS sequence"/>
</dbReference>